<comment type="caution">
    <text evidence="2">The sequence shown here is derived from an EMBL/GenBank/DDBJ whole genome shotgun (WGS) entry which is preliminary data.</text>
</comment>
<organism evidence="2 3">
    <name type="scientific">Chryseobacterium aquifrigidense</name>
    <dbReference type="NCBI Taxonomy" id="558021"/>
    <lineage>
        <taxon>Bacteria</taxon>
        <taxon>Pseudomonadati</taxon>
        <taxon>Bacteroidota</taxon>
        <taxon>Flavobacteriia</taxon>
        <taxon>Flavobacteriales</taxon>
        <taxon>Weeksellaceae</taxon>
        <taxon>Chryseobacterium group</taxon>
        <taxon>Chryseobacterium</taxon>
    </lineage>
</organism>
<accession>A0A543E932</accession>
<keyword evidence="2" id="KW-0645">Protease</keyword>
<dbReference type="RefSeq" id="WP_142018543.1">
    <property type="nucleotide sequence ID" value="NZ_VFPD01000003.1"/>
</dbReference>
<keyword evidence="3" id="KW-1185">Reference proteome</keyword>
<keyword evidence="1" id="KW-0732">Signal</keyword>
<evidence type="ECO:0000256" key="1">
    <source>
        <dbReference type="SAM" id="SignalP"/>
    </source>
</evidence>
<sequence>MKTVLLFFLLTTSLFSAQMVKGTVVDDTGHRISGVNIYLDGTKTGAVSEEDGSFTLHVSAQKYGNLVFQKEDYETITIGLPDIINKTLKVVLTKTNAIEEIRLVPYTSEAYQNYINYFLDTFIGNHRDDVKIKNQRSLKFSYDKKNKILKVKAPNTLIIENKNLGYEINYNLIAFSSDFNSKMVNYSGTSFFKETKNTDKVKLNRMNAYEGSQLHFFRSIYENKIAEAGFIVNQVVRVPNPKYPTEEELNILKNYLDLVTQPDLHTIPENIREIARRKNTQSPYMLAIVKTKIPDSDYVKRPEGHVFLEFKDILQVNYPKFYYELKGKEFVKRTDRSILSSFLHSDGESFEVSKEGNITMPDQLINEGDFSKNKIENMLPLDYQLGD</sequence>
<protein>
    <submittedName>
        <fullName evidence="2">Carboxypeptidase-like protein</fullName>
    </submittedName>
</protein>
<keyword evidence="2" id="KW-0378">Hydrolase</keyword>
<dbReference type="Pfam" id="PF13715">
    <property type="entry name" value="CarbopepD_reg_2"/>
    <property type="match status" value="1"/>
</dbReference>
<dbReference type="Proteomes" id="UP000316437">
    <property type="component" value="Unassembled WGS sequence"/>
</dbReference>
<name>A0A543E932_9FLAO</name>
<dbReference type="AlphaFoldDB" id="A0A543E932"/>
<dbReference type="InterPro" id="IPR008969">
    <property type="entry name" value="CarboxyPept-like_regulatory"/>
</dbReference>
<dbReference type="EMBL" id="VFPD01000003">
    <property type="protein sequence ID" value="TQM18081.1"/>
    <property type="molecule type" value="Genomic_DNA"/>
</dbReference>
<evidence type="ECO:0000313" key="2">
    <source>
        <dbReference type="EMBL" id="TQM18081.1"/>
    </source>
</evidence>
<dbReference type="Gene3D" id="2.60.40.1120">
    <property type="entry name" value="Carboxypeptidase-like, regulatory domain"/>
    <property type="match status" value="1"/>
</dbReference>
<dbReference type="GO" id="GO:0004180">
    <property type="term" value="F:carboxypeptidase activity"/>
    <property type="evidence" value="ECO:0007669"/>
    <property type="project" value="UniProtKB-KW"/>
</dbReference>
<dbReference type="SUPFAM" id="SSF49464">
    <property type="entry name" value="Carboxypeptidase regulatory domain-like"/>
    <property type="match status" value="1"/>
</dbReference>
<gene>
    <name evidence="2" type="ORF">FB551_3843</name>
</gene>
<keyword evidence="2" id="KW-0121">Carboxypeptidase</keyword>
<feature type="signal peptide" evidence="1">
    <location>
        <begin position="1"/>
        <end position="17"/>
    </location>
</feature>
<reference evidence="2 3" key="1">
    <citation type="submission" date="2019-06" db="EMBL/GenBank/DDBJ databases">
        <title>Sorghum-associated microbial communities from plants grown in Nebraska, USA.</title>
        <authorList>
            <person name="Schachtman D."/>
        </authorList>
    </citation>
    <scope>NUCLEOTIDE SEQUENCE [LARGE SCALE GENOMIC DNA]</scope>
    <source>
        <strain evidence="2 3">110</strain>
    </source>
</reference>
<feature type="chain" id="PRO_5022037235" evidence="1">
    <location>
        <begin position="18"/>
        <end position="387"/>
    </location>
</feature>
<evidence type="ECO:0000313" key="3">
    <source>
        <dbReference type="Proteomes" id="UP000316437"/>
    </source>
</evidence>
<proteinExistence type="predicted"/>